<gene>
    <name evidence="2" type="ORF">ACI8B_210219</name>
</gene>
<sequence length="168" mass="17840">MALINCKECGVQVSTQAKACPSCGAKVKKPTSVLTWIILGLVVFGVFGAMLGGGNGSNGNTASTAPALSPKEQALQDLEFKFDWSKGGFGNIMMIDMTIKNNGTKDIKDFTVECDHSSNSGTKIDSNKRVVYEVVKAGETKKMKEFNMGFIHSQAASSSCGITDIVVM</sequence>
<name>A0A653K3U8_9GAMM</name>
<keyword evidence="1" id="KW-0472">Membrane</keyword>
<keyword evidence="1" id="KW-1133">Transmembrane helix</keyword>
<dbReference type="RefSeq" id="WP_005312818.1">
    <property type="nucleotide sequence ID" value="NZ_LR732744.1"/>
</dbReference>
<organism evidence="2 3">
    <name type="scientific">Acinetobacter proteolyticus</name>
    <dbReference type="NCBI Taxonomy" id="1776741"/>
    <lineage>
        <taxon>Bacteria</taxon>
        <taxon>Pseudomonadati</taxon>
        <taxon>Pseudomonadota</taxon>
        <taxon>Gammaproteobacteria</taxon>
        <taxon>Moraxellales</taxon>
        <taxon>Moraxellaceae</taxon>
        <taxon>Acinetobacter</taxon>
    </lineage>
</organism>
<evidence type="ECO:0000313" key="2">
    <source>
        <dbReference type="EMBL" id="VXA55429.1"/>
    </source>
</evidence>
<keyword evidence="1" id="KW-0812">Transmembrane</keyword>
<dbReference type="GeneID" id="86816913"/>
<dbReference type="Proteomes" id="UP000430404">
    <property type="component" value="Unassembled WGS sequence"/>
</dbReference>
<reference evidence="2 3" key="1">
    <citation type="submission" date="2019-10" db="EMBL/GenBank/DDBJ databases">
        <authorList>
            <person name="Karimi E."/>
        </authorList>
    </citation>
    <scope>NUCLEOTIDE SEQUENCE [LARGE SCALE GENOMIC DNA]</scope>
    <source>
        <strain evidence="2">Acinetobacter sp. 8BE</strain>
    </source>
</reference>
<evidence type="ECO:0000256" key="1">
    <source>
        <dbReference type="SAM" id="Phobius"/>
    </source>
</evidence>
<accession>A0A653K3U8</accession>
<feature type="transmembrane region" description="Helical" evidence="1">
    <location>
        <begin position="33"/>
        <end position="53"/>
    </location>
</feature>
<dbReference type="AlphaFoldDB" id="A0A653K3U8"/>
<evidence type="ECO:0000313" key="3">
    <source>
        <dbReference type="Proteomes" id="UP000430404"/>
    </source>
</evidence>
<protein>
    <recommendedName>
        <fullName evidence="4">Zinc ribbon domain-containing protein</fullName>
    </recommendedName>
</protein>
<dbReference type="EMBL" id="CABWKZ010000014">
    <property type="protein sequence ID" value="VXA55429.1"/>
    <property type="molecule type" value="Genomic_DNA"/>
</dbReference>
<proteinExistence type="predicted"/>
<evidence type="ECO:0008006" key="4">
    <source>
        <dbReference type="Google" id="ProtNLM"/>
    </source>
</evidence>